<gene>
    <name evidence="2" type="ORF">ACHIPV_20020</name>
    <name evidence="1" type="ORF">ACHIRB_30055</name>
</gene>
<comment type="caution">
    <text evidence="2">The sequence shown here is derived from an EMBL/GenBank/DDBJ whole genome shotgun (WGS) entry which is preliminary data.</text>
</comment>
<dbReference type="EMBL" id="JBIMSP010000036">
    <property type="protein sequence ID" value="MFH5244145.1"/>
    <property type="molecule type" value="Genomic_DNA"/>
</dbReference>
<dbReference type="Proteomes" id="UP001609219">
    <property type="component" value="Unassembled WGS sequence"/>
</dbReference>
<dbReference type="RefSeq" id="WP_395125521.1">
    <property type="nucleotide sequence ID" value="NZ_JBIMSN010000159.1"/>
</dbReference>
<keyword evidence="4" id="KW-1185">Reference proteome</keyword>
<dbReference type="EMBL" id="JBIMSN010000159">
    <property type="protein sequence ID" value="MFH5232779.1"/>
    <property type="molecule type" value="Genomic_DNA"/>
</dbReference>
<protein>
    <submittedName>
        <fullName evidence="2">Uncharacterized protein</fullName>
    </submittedName>
</protein>
<reference evidence="3 4" key="1">
    <citation type="submission" date="2024-10" db="EMBL/GenBank/DDBJ databases">
        <authorList>
            <person name="Riesco R."/>
        </authorList>
    </citation>
    <scope>NUCLEOTIDE SEQUENCE [LARGE SCALE GENOMIC DNA]</scope>
    <source>
        <strain evidence="2 3">NCIMB 15448</strain>
        <strain evidence="1 4">NCIMB 15450</strain>
    </source>
</reference>
<evidence type="ECO:0000313" key="3">
    <source>
        <dbReference type="Proteomes" id="UP001609176"/>
    </source>
</evidence>
<evidence type="ECO:0000313" key="2">
    <source>
        <dbReference type="EMBL" id="MFH5244145.1"/>
    </source>
</evidence>
<accession>A0ABW7KNU3</accession>
<organism evidence="2 3">
    <name type="scientific">Antrihabitans spumae</name>
    <dbReference type="NCBI Taxonomy" id="3373370"/>
    <lineage>
        <taxon>Bacteria</taxon>
        <taxon>Bacillati</taxon>
        <taxon>Actinomycetota</taxon>
        <taxon>Actinomycetes</taxon>
        <taxon>Mycobacteriales</taxon>
        <taxon>Nocardiaceae</taxon>
        <taxon>Antrihabitans</taxon>
    </lineage>
</organism>
<evidence type="ECO:0000313" key="1">
    <source>
        <dbReference type="EMBL" id="MFH5232779.1"/>
    </source>
</evidence>
<name>A0ABW7KNU3_9NOCA</name>
<proteinExistence type="predicted"/>
<evidence type="ECO:0000313" key="4">
    <source>
        <dbReference type="Proteomes" id="UP001609219"/>
    </source>
</evidence>
<dbReference type="Proteomes" id="UP001609176">
    <property type="component" value="Unassembled WGS sequence"/>
</dbReference>
<sequence>MRQRADVIGEKATAGGQWGYAPYPIALTRTVATATPARLRCPPGLAAGGTAIRRSRG</sequence>